<evidence type="ECO:0000256" key="3">
    <source>
        <dbReference type="ARBA" id="ARBA00022490"/>
    </source>
</evidence>
<comment type="caution">
    <text evidence="6">The sequence shown here is derived from an EMBL/GenBank/DDBJ whole genome shotgun (WGS) entry which is preliminary data.</text>
</comment>
<reference evidence="6" key="1">
    <citation type="submission" date="2022-07" db="EMBL/GenBank/DDBJ databases">
        <authorList>
            <person name="Trinca V."/>
            <person name="Uliana J.V.C."/>
            <person name="Torres T.T."/>
            <person name="Ward R.J."/>
            <person name="Monesi N."/>
        </authorList>
    </citation>
    <scope>NUCLEOTIDE SEQUENCE</scope>
    <source>
        <strain evidence="6">HSMRA1968</strain>
        <tissue evidence="6">Whole embryos</tissue>
    </source>
</reference>
<dbReference type="Pfam" id="PF10165">
    <property type="entry name" value="Ric8"/>
    <property type="match status" value="1"/>
</dbReference>
<dbReference type="InterPro" id="IPR019318">
    <property type="entry name" value="Gua_nucleotide_exch_fac_Ric8"/>
</dbReference>
<proteinExistence type="inferred from homology"/>
<dbReference type="InterPro" id="IPR011989">
    <property type="entry name" value="ARM-like"/>
</dbReference>
<evidence type="ECO:0000256" key="4">
    <source>
        <dbReference type="ARBA" id="ARBA00022658"/>
    </source>
</evidence>
<gene>
    <name evidence="6" type="primary">ric8a</name>
    <name evidence="6" type="ORF">Bhyg_05255</name>
</gene>
<organism evidence="6 7">
    <name type="scientific">Pseudolycoriella hygida</name>
    <dbReference type="NCBI Taxonomy" id="35572"/>
    <lineage>
        <taxon>Eukaryota</taxon>
        <taxon>Metazoa</taxon>
        <taxon>Ecdysozoa</taxon>
        <taxon>Arthropoda</taxon>
        <taxon>Hexapoda</taxon>
        <taxon>Insecta</taxon>
        <taxon>Pterygota</taxon>
        <taxon>Neoptera</taxon>
        <taxon>Endopterygota</taxon>
        <taxon>Diptera</taxon>
        <taxon>Nematocera</taxon>
        <taxon>Sciaroidea</taxon>
        <taxon>Sciaridae</taxon>
        <taxon>Pseudolycoriella</taxon>
    </lineage>
</organism>
<keyword evidence="4" id="KW-0344">Guanine-nucleotide releasing factor</keyword>
<comment type="similarity">
    <text evidence="2">Belongs to the synembryn family.</text>
</comment>
<comment type="subcellular location">
    <subcellularLocation>
        <location evidence="1">Cytoplasm</location>
        <location evidence="1">Cell cortex</location>
    </subcellularLocation>
</comment>
<dbReference type="PANTHER" id="PTHR12425">
    <property type="entry name" value="SYNEMBRYN"/>
    <property type="match status" value="1"/>
</dbReference>
<dbReference type="InterPro" id="IPR016024">
    <property type="entry name" value="ARM-type_fold"/>
</dbReference>
<dbReference type="OrthoDB" id="5585685at2759"/>
<name>A0A9Q0NGT1_9DIPT</name>
<keyword evidence="7" id="KW-1185">Reference proteome</keyword>
<evidence type="ECO:0000313" key="6">
    <source>
        <dbReference type="EMBL" id="KAJ6650012.1"/>
    </source>
</evidence>
<protein>
    <submittedName>
        <fullName evidence="6">Synembryn</fullName>
    </submittedName>
</protein>
<dbReference type="GO" id="GO:0007186">
    <property type="term" value="P:G protein-coupled receptor signaling pathway"/>
    <property type="evidence" value="ECO:0007669"/>
    <property type="project" value="TreeGrafter"/>
</dbReference>
<dbReference type="AlphaFoldDB" id="A0A9Q0NGT1"/>
<evidence type="ECO:0000256" key="1">
    <source>
        <dbReference type="ARBA" id="ARBA00004544"/>
    </source>
</evidence>
<dbReference type="GO" id="GO:0005938">
    <property type="term" value="C:cell cortex"/>
    <property type="evidence" value="ECO:0007669"/>
    <property type="project" value="UniProtKB-SubCell"/>
</dbReference>
<keyword evidence="3" id="KW-0963">Cytoplasm</keyword>
<evidence type="ECO:0000256" key="5">
    <source>
        <dbReference type="ARBA" id="ARBA00023186"/>
    </source>
</evidence>
<accession>A0A9Q0NGT1</accession>
<dbReference type="GO" id="GO:0005085">
    <property type="term" value="F:guanyl-nucleotide exchange factor activity"/>
    <property type="evidence" value="ECO:0007669"/>
    <property type="project" value="UniProtKB-KW"/>
</dbReference>
<dbReference type="InterPro" id="IPR008376">
    <property type="entry name" value="Chaperone_Ric-8_A/B"/>
</dbReference>
<dbReference type="SUPFAM" id="SSF48371">
    <property type="entry name" value="ARM repeat"/>
    <property type="match status" value="1"/>
</dbReference>
<dbReference type="Proteomes" id="UP001151699">
    <property type="component" value="Chromosome A"/>
</dbReference>
<dbReference type="PANTHER" id="PTHR12425:SF5">
    <property type="entry name" value="SYNEMBRYN"/>
    <property type="match status" value="1"/>
</dbReference>
<sequence>MDQHDLDILQSGDVEEKGVVLKRFVEKHSQTFDFGAFNQSGQWPIIWNSIFNILKLPSSLQSNILPQCLASVRILSRSKSNLNHATANQFDCLLNIANIGAHNVECSNQISVEALKCLCNLVYQSEKCQAMCLKNSSIEGIIKRLRTYKDHNVNYDLQYFDMKLLFIITGLNPNVRTKVRDDFHGLTYLVETLDMIMREQRQQNYLPDKHIDLLCEILKVLFNITVRNETSVATEEEEEIQFRRLSVVLHDLFLCKSYNKDKQNELCSNTINLLTNVPTACFSELILSLHDNDDVSHVKVFEGHDMSVIDVLLAYLKGRLDNVQKLSVQQELLSPILMVLVKCVRSNTILRRYIRSVILPPLRDVTNRPEVGNELRNQLCRLLTTPATQVRDLNAELLFVICKENVCRMTKYTGYGNAAGLFANRGLLGGHGGPTADYSSDSEDSDTEEYKQIQQNINPVLGCYELPRPDPFAGMSDEKKEYEAMKLVKLMDDLNRRGVVQPCRIGPDGRPEAVEHILELQEGLPQQQLDHKRKT</sequence>
<evidence type="ECO:0000256" key="2">
    <source>
        <dbReference type="ARBA" id="ARBA00009049"/>
    </source>
</evidence>
<dbReference type="EMBL" id="WJQU01000001">
    <property type="protein sequence ID" value="KAJ6650012.1"/>
    <property type="molecule type" value="Genomic_DNA"/>
</dbReference>
<keyword evidence="5" id="KW-0143">Chaperone</keyword>
<dbReference type="GO" id="GO:0001965">
    <property type="term" value="F:G-protein alpha-subunit binding"/>
    <property type="evidence" value="ECO:0007669"/>
    <property type="project" value="TreeGrafter"/>
</dbReference>
<dbReference type="PRINTS" id="PR01802">
    <property type="entry name" value="SYNEMBRYN"/>
</dbReference>
<dbReference type="Gene3D" id="1.25.10.10">
    <property type="entry name" value="Leucine-rich Repeat Variant"/>
    <property type="match status" value="1"/>
</dbReference>
<evidence type="ECO:0000313" key="7">
    <source>
        <dbReference type="Proteomes" id="UP001151699"/>
    </source>
</evidence>